<keyword evidence="5" id="KW-0346">Stress response</keyword>
<dbReference type="InterPro" id="IPR015496">
    <property type="entry name" value="Ubiquilin"/>
</dbReference>
<dbReference type="Gene3D" id="1.10.260.100">
    <property type="match status" value="2"/>
</dbReference>
<dbReference type="Pfam" id="PF00627">
    <property type="entry name" value="UBA"/>
    <property type="match status" value="1"/>
</dbReference>
<feature type="compositionally biased region" description="Polar residues" evidence="2">
    <location>
        <begin position="295"/>
        <end position="307"/>
    </location>
</feature>
<dbReference type="InterPro" id="IPR006636">
    <property type="entry name" value="STI1_HS-bd"/>
</dbReference>
<feature type="compositionally biased region" description="Low complexity" evidence="2">
    <location>
        <begin position="268"/>
        <end position="280"/>
    </location>
</feature>
<dbReference type="PANTHER" id="PTHR10677">
    <property type="entry name" value="UBIQUILIN"/>
    <property type="match status" value="1"/>
</dbReference>
<keyword evidence="6" id="KW-1185">Reference proteome</keyword>
<evidence type="ECO:0000256" key="2">
    <source>
        <dbReference type="SAM" id="MobiDB-lite"/>
    </source>
</evidence>
<dbReference type="CDD" id="cd01808">
    <property type="entry name" value="Ubl_PLICs"/>
    <property type="match status" value="1"/>
</dbReference>
<feature type="region of interest" description="Disordered" evidence="2">
    <location>
        <begin position="85"/>
        <end position="115"/>
    </location>
</feature>
<dbReference type="PROSITE" id="PS50030">
    <property type="entry name" value="UBA"/>
    <property type="match status" value="1"/>
</dbReference>
<dbReference type="Pfam" id="PF00240">
    <property type="entry name" value="ubiquitin"/>
    <property type="match status" value="1"/>
</dbReference>
<dbReference type="OrthoDB" id="9450922at2759"/>
<gene>
    <name evidence="5" type="ORF">CINCED_3A016325</name>
</gene>
<dbReference type="Gene3D" id="3.10.20.90">
    <property type="entry name" value="Phosphatidylinositol 3-kinase Catalytic Subunit, Chain A, domain 1"/>
    <property type="match status" value="1"/>
</dbReference>
<dbReference type="PROSITE" id="PS50053">
    <property type="entry name" value="UBIQUITIN_2"/>
    <property type="match status" value="1"/>
</dbReference>
<feature type="compositionally biased region" description="Low complexity" evidence="2">
    <location>
        <begin position="87"/>
        <end position="97"/>
    </location>
</feature>
<dbReference type="CDD" id="cd14399">
    <property type="entry name" value="UBA_PLICs"/>
    <property type="match status" value="1"/>
</dbReference>
<dbReference type="PANTHER" id="PTHR10677:SF3">
    <property type="entry name" value="FI07626P-RELATED"/>
    <property type="match status" value="1"/>
</dbReference>
<feature type="domain" description="Ubiquitin-like" evidence="4">
    <location>
        <begin position="11"/>
        <end position="85"/>
    </location>
</feature>
<feature type="region of interest" description="Disordered" evidence="2">
    <location>
        <begin position="265"/>
        <end position="325"/>
    </location>
</feature>
<dbReference type="SUPFAM" id="SSF46934">
    <property type="entry name" value="UBA-like"/>
    <property type="match status" value="1"/>
</dbReference>
<proteinExistence type="predicted"/>
<protein>
    <recommendedName>
        <fullName evidence="1">Ubiquilin-like protein</fullName>
    </recommendedName>
</protein>
<name>A0A5E4ME11_9HEMI</name>
<dbReference type="InterPro" id="IPR029071">
    <property type="entry name" value="Ubiquitin-like_domsf"/>
</dbReference>
<evidence type="ECO:0000313" key="6">
    <source>
        <dbReference type="Proteomes" id="UP000325440"/>
    </source>
</evidence>
<dbReference type="FunFam" id="3.10.20.90:FF:000095">
    <property type="entry name" value="Ubiquilin 4"/>
    <property type="match status" value="1"/>
</dbReference>
<dbReference type="AlphaFoldDB" id="A0A5E4ME11"/>
<dbReference type="Proteomes" id="UP000325440">
    <property type="component" value="Unassembled WGS sequence"/>
</dbReference>
<dbReference type="EMBL" id="CABPRJ010000521">
    <property type="protein sequence ID" value="VVC30514.1"/>
    <property type="molecule type" value="Genomic_DNA"/>
</dbReference>
<dbReference type="InterPro" id="IPR009060">
    <property type="entry name" value="UBA-like_sf"/>
</dbReference>
<organism evidence="5 6">
    <name type="scientific">Cinara cedri</name>
    <dbReference type="NCBI Taxonomy" id="506608"/>
    <lineage>
        <taxon>Eukaryota</taxon>
        <taxon>Metazoa</taxon>
        <taxon>Ecdysozoa</taxon>
        <taxon>Arthropoda</taxon>
        <taxon>Hexapoda</taxon>
        <taxon>Insecta</taxon>
        <taxon>Pterygota</taxon>
        <taxon>Neoptera</taxon>
        <taxon>Paraneoptera</taxon>
        <taxon>Hemiptera</taxon>
        <taxon>Sternorrhyncha</taxon>
        <taxon>Aphidomorpha</taxon>
        <taxon>Aphidoidea</taxon>
        <taxon>Aphididae</taxon>
        <taxon>Lachninae</taxon>
        <taxon>Cinara</taxon>
    </lineage>
</organism>
<evidence type="ECO:0000313" key="5">
    <source>
        <dbReference type="EMBL" id="VVC30514.1"/>
    </source>
</evidence>
<dbReference type="GO" id="GO:0006511">
    <property type="term" value="P:ubiquitin-dependent protein catabolic process"/>
    <property type="evidence" value="ECO:0007669"/>
    <property type="project" value="TreeGrafter"/>
</dbReference>
<dbReference type="Gene3D" id="1.10.8.10">
    <property type="entry name" value="DNA helicase RuvA subunit, C-terminal domain"/>
    <property type="match status" value="1"/>
</dbReference>
<evidence type="ECO:0000259" key="4">
    <source>
        <dbReference type="PROSITE" id="PS50053"/>
    </source>
</evidence>
<evidence type="ECO:0000256" key="1">
    <source>
        <dbReference type="ARBA" id="ARBA00074668"/>
    </source>
</evidence>
<reference evidence="5 6" key="1">
    <citation type="submission" date="2019-08" db="EMBL/GenBank/DDBJ databases">
        <authorList>
            <person name="Alioto T."/>
            <person name="Alioto T."/>
            <person name="Gomez Garrido J."/>
        </authorList>
    </citation>
    <scope>NUCLEOTIDE SEQUENCE [LARGE SCALE GENOMIC DNA]</scope>
</reference>
<dbReference type="GO" id="GO:0005829">
    <property type="term" value="C:cytosol"/>
    <property type="evidence" value="ECO:0007669"/>
    <property type="project" value="TreeGrafter"/>
</dbReference>
<dbReference type="InterPro" id="IPR000626">
    <property type="entry name" value="Ubiquitin-like_dom"/>
</dbReference>
<dbReference type="SUPFAM" id="SSF54236">
    <property type="entry name" value="Ubiquitin-like"/>
    <property type="match status" value="1"/>
</dbReference>
<dbReference type="FunFam" id="1.10.260.100:FF:000001">
    <property type="entry name" value="Ubiquilin 1"/>
    <property type="match status" value="1"/>
</dbReference>
<dbReference type="GO" id="GO:0031593">
    <property type="term" value="F:polyubiquitin modification-dependent protein binding"/>
    <property type="evidence" value="ECO:0007669"/>
    <property type="project" value="TreeGrafter"/>
</dbReference>
<dbReference type="Pfam" id="PF23195">
    <property type="entry name" value="UBQLN1"/>
    <property type="match status" value="1"/>
</dbReference>
<accession>A0A5E4ME11</accession>
<dbReference type="SMART" id="SM00727">
    <property type="entry name" value="STI1"/>
    <property type="match status" value="4"/>
</dbReference>
<feature type="domain" description="UBA" evidence="3">
    <location>
        <begin position="494"/>
        <end position="538"/>
    </location>
</feature>
<dbReference type="SMART" id="SM00213">
    <property type="entry name" value="UBQ"/>
    <property type="match status" value="1"/>
</dbReference>
<dbReference type="SMART" id="SM00165">
    <property type="entry name" value="UBA"/>
    <property type="match status" value="1"/>
</dbReference>
<sequence length="543" mass="59578">MSDGEAGEKKITLTVKTPKEKQTVEVQENATISEFKEIVAKQFNAQSSQLCLIFAGKIMKDQDTLTTHNIKDGLTVHLVIKTNAPQNTTTTSSSTNTGSAPQTQRPPADINASPFNLGMLGGLPGMESMGFSSANFMELQQRMQRELLDNPDMLRNLVDSPMVQQMMSDPAHMRQLILANPQMQQLVERHPEINHMLNNPEMLRQTMEMARNPSMLQELMRTQDRALSNLESIPGGFSALQRMYRDVQEPFMNAATEEFSRNTFAAPSESGGEQNPQQGQENRDPLPNPWGGSAGTNPADPSNVRSAPTSGSIPTGGTGGTMFNGDTMNSMMQQMIENPQVMQNIMNTPYFQSTLQAMTSNPNMANNLLSNNPLLANNPELQSQFRSMMPAFLQQMSNPAVQEMTTNPNVLSALDQIQRGLESLRTNMSNIGGSLGGQSFFPTPNVNTTTNADSTVPNDLPTTEEGQENNFAELMRRMLSQLPNNSNPVANSQPPEERYSSQLDQLSAMGFVNREANLQALIATFGDINAAVERLLNSGHLST</sequence>
<dbReference type="FunFam" id="1.10.8.10:FF:000077">
    <property type="entry name" value="Ubiquilin like"/>
    <property type="match status" value="1"/>
</dbReference>
<evidence type="ECO:0000259" key="3">
    <source>
        <dbReference type="PROSITE" id="PS50030"/>
    </source>
</evidence>
<dbReference type="InterPro" id="IPR015940">
    <property type="entry name" value="UBA"/>
</dbReference>